<accession>A0A2T0SIA1</accession>
<comment type="caution">
    <text evidence="2">The sequence shown here is derived from an EMBL/GenBank/DDBJ whole genome shotgun (WGS) entry which is preliminary data.</text>
</comment>
<dbReference type="InterPro" id="IPR025847">
    <property type="entry name" value="MEDS_domain"/>
</dbReference>
<dbReference type="Pfam" id="PF14417">
    <property type="entry name" value="MEDS"/>
    <property type="match status" value="1"/>
</dbReference>
<name>A0A2T0SIA1_9ACTN</name>
<dbReference type="EMBL" id="PVZG01000001">
    <property type="protein sequence ID" value="PRY33129.1"/>
    <property type="molecule type" value="Genomic_DNA"/>
</dbReference>
<reference evidence="2 3" key="1">
    <citation type="submission" date="2018-03" db="EMBL/GenBank/DDBJ databases">
        <title>Genomic Encyclopedia of Archaeal and Bacterial Type Strains, Phase II (KMG-II): from individual species to whole genera.</title>
        <authorList>
            <person name="Goeker M."/>
        </authorList>
    </citation>
    <scope>NUCLEOTIDE SEQUENCE [LARGE SCALE GENOMIC DNA]</scope>
    <source>
        <strain evidence="2 3">DSM 45348</strain>
    </source>
</reference>
<feature type="domain" description="MEDS" evidence="1">
    <location>
        <begin position="12"/>
        <end position="154"/>
    </location>
</feature>
<gene>
    <name evidence="2" type="ORF">CLV70_101290</name>
</gene>
<evidence type="ECO:0000313" key="2">
    <source>
        <dbReference type="EMBL" id="PRY33129.1"/>
    </source>
</evidence>
<dbReference type="OrthoDB" id="5179750at2"/>
<dbReference type="Proteomes" id="UP000239209">
    <property type="component" value="Unassembled WGS sequence"/>
</dbReference>
<organism evidence="2 3">
    <name type="scientific">Pseudosporangium ferrugineum</name>
    <dbReference type="NCBI Taxonomy" id="439699"/>
    <lineage>
        <taxon>Bacteria</taxon>
        <taxon>Bacillati</taxon>
        <taxon>Actinomycetota</taxon>
        <taxon>Actinomycetes</taxon>
        <taxon>Micromonosporales</taxon>
        <taxon>Micromonosporaceae</taxon>
        <taxon>Pseudosporangium</taxon>
    </lineage>
</organism>
<evidence type="ECO:0000313" key="3">
    <source>
        <dbReference type="Proteomes" id="UP000239209"/>
    </source>
</evidence>
<keyword evidence="3" id="KW-1185">Reference proteome</keyword>
<evidence type="ECO:0000259" key="1">
    <source>
        <dbReference type="Pfam" id="PF14417"/>
    </source>
</evidence>
<sequence length="258" mass="27769">MTSAPAPAPWGHRCLSYDDPAAFETAAHDFLAEGLAAGERVWYIAATPPSGWEFQPELITLGDHYRLDGVVDPDEGVAAYAAVTERALAEGRTGLRVAADATPLVRTAAQLDAFARYEHRVDRYMRDHPFSALCGYDRRALGVAACDELACLHPESDAQFRLYATPAEVADAGLAGELDDASRSLLALALDRAEPSPAAGELVIDATGLTFIDHNSLLDLDAYARRRGLTAVLRTRLFSAAHLAELLDLPSLRVERAG</sequence>
<proteinExistence type="predicted"/>
<dbReference type="AlphaFoldDB" id="A0A2T0SIA1"/>
<protein>
    <submittedName>
        <fullName evidence="2">DcmR-like sensory protein</fullName>
    </submittedName>
</protein>